<evidence type="ECO:0008006" key="3">
    <source>
        <dbReference type="Google" id="ProtNLM"/>
    </source>
</evidence>
<reference evidence="2" key="1">
    <citation type="submission" date="2014-09" db="EMBL/GenBank/DDBJ databases">
        <authorList>
            <person name="Magalhaes I.L.F."/>
            <person name="Oliveira U."/>
            <person name="Santos F.R."/>
            <person name="Vidigal T.H.D.A."/>
            <person name="Brescovit A.D."/>
            <person name="Santos A.J."/>
        </authorList>
    </citation>
    <scope>NUCLEOTIDE SEQUENCE</scope>
    <source>
        <tissue evidence="2">Shoot tissue taken approximately 20 cm above the soil surface</tissue>
    </source>
</reference>
<name>A0A0A9DMC5_ARUDO</name>
<protein>
    <recommendedName>
        <fullName evidence="3">Secreted protein</fullName>
    </recommendedName>
</protein>
<evidence type="ECO:0000313" key="2">
    <source>
        <dbReference type="EMBL" id="JAD89719.1"/>
    </source>
</evidence>
<proteinExistence type="predicted"/>
<feature type="chain" id="PRO_5002063937" description="Secreted protein" evidence="1">
    <location>
        <begin position="26"/>
        <end position="88"/>
    </location>
</feature>
<dbReference type="EMBL" id="GBRH01208176">
    <property type="protein sequence ID" value="JAD89719.1"/>
    <property type="molecule type" value="Transcribed_RNA"/>
</dbReference>
<dbReference type="AlphaFoldDB" id="A0A0A9DMC5"/>
<evidence type="ECO:0000256" key="1">
    <source>
        <dbReference type="SAM" id="SignalP"/>
    </source>
</evidence>
<sequence>MEANAFSFFFPVLFFSPALSPLSLQSELFALQSRETTLANSFDAVPLFFILQGEICTSFGTCRGEDGVYTEGFSSIRCHTDTLEGALF</sequence>
<feature type="signal peptide" evidence="1">
    <location>
        <begin position="1"/>
        <end position="25"/>
    </location>
</feature>
<organism evidence="2">
    <name type="scientific">Arundo donax</name>
    <name type="common">Giant reed</name>
    <name type="synonym">Donax arundinaceus</name>
    <dbReference type="NCBI Taxonomy" id="35708"/>
    <lineage>
        <taxon>Eukaryota</taxon>
        <taxon>Viridiplantae</taxon>
        <taxon>Streptophyta</taxon>
        <taxon>Embryophyta</taxon>
        <taxon>Tracheophyta</taxon>
        <taxon>Spermatophyta</taxon>
        <taxon>Magnoliopsida</taxon>
        <taxon>Liliopsida</taxon>
        <taxon>Poales</taxon>
        <taxon>Poaceae</taxon>
        <taxon>PACMAD clade</taxon>
        <taxon>Arundinoideae</taxon>
        <taxon>Arundineae</taxon>
        <taxon>Arundo</taxon>
    </lineage>
</organism>
<accession>A0A0A9DMC5</accession>
<keyword evidence="1" id="KW-0732">Signal</keyword>
<reference evidence="2" key="2">
    <citation type="journal article" date="2015" name="Data Brief">
        <title>Shoot transcriptome of the giant reed, Arundo donax.</title>
        <authorList>
            <person name="Barrero R.A."/>
            <person name="Guerrero F.D."/>
            <person name="Moolhuijzen P."/>
            <person name="Goolsby J.A."/>
            <person name="Tidwell J."/>
            <person name="Bellgard S.E."/>
            <person name="Bellgard M.I."/>
        </authorList>
    </citation>
    <scope>NUCLEOTIDE SEQUENCE</scope>
    <source>
        <tissue evidence="2">Shoot tissue taken approximately 20 cm above the soil surface</tissue>
    </source>
</reference>